<evidence type="ECO:0000313" key="18">
    <source>
        <dbReference type="Proteomes" id="UP000660021"/>
    </source>
</evidence>
<dbReference type="NCBIfam" id="TIGR02875">
    <property type="entry name" value="spore_0_A"/>
    <property type="match status" value="1"/>
</dbReference>
<name>A0ABR7HVX5_9FIRM</name>
<evidence type="ECO:0000256" key="4">
    <source>
        <dbReference type="ARBA" id="ARBA00022491"/>
    </source>
</evidence>
<reference evidence="17 18" key="1">
    <citation type="submission" date="2020-08" db="EMBL/GenBank/DDBJ databases">
        <title>Genome public.</title>
        <authorList>
            <person name="Liu C."/>
            <person name="Sun Q."/>
        </authorList>
    </citation>
    <scope>NUCLEOTIDE SEQUENCE [LARGE SCALE GENOMIC DNA]</scope>
    <source>
        <strain evidence="17 18">New-38</strain>
    </source>
</reference>
<evidence type="ECO:0000256" key="8">
    <source>
        <dbReference type="ARBA" id="ARBA00023012"/>
    </source>
</evidence>
<dbReference type="PIRSF" id="PIRSF002937">
    <property type="entry name" value="Res_reg_Spo0A"/>
    <property type="match status" value="1"/>
</dbReference>
<evidence type="ECO:0000313" key="17">
    <source>
        <dbReference type="EMBL" id="MBC5731649.1"/>
    </source>
</evidence>
<dbReference type="InterPro" id="IPR016032">
    <property type="entry name" value="Sig_transdc_resp-reg_C-effctor"/>
</dbReference>
<keyword evidence="18" id="KW-1185">Reference proteome</keyword>
<proteinExistence type="predicted"/>
<dbReference type="InterPro" id="IPR014879">
    <property type="entry name" value="Spo0A_C"/>
</dbReference>
<evidence type="ECO:0000256" key="11">
    <source>
        <dbReference type="ARBA" id="ARBA00023159"/>
    </source>
</evidence>
<evidence type="ECO:0000256" key="10">
    <source>
        <dbReference type="ARBA" id="ARBA00023125"/>
    </source>
</evidence>
<comment type="subcellular location">
    <subcellularLocation>
        <location evidence="1 14">Cytoplasm</location>
    </subcellularLocation>
</comment>
<dbReference type="InterPro" id="IPR001789">
    <property type="entry name" value="Sig_transdc_resp-reg_receiver"/>
</dbReference>
<evidence type="ECO:0000256" key="5">
    <source>
        <dbReference type="ARBA" id="ARBA00022553"/>
    </source>
</evidence>
<dbReference type="Pfam" id="PF08769">
    <property type="entry name" value="Spo0A_C"/>
    <property type="match status" value="1"/>
</dbReference>
<keyword evidence="6 14" id="KW-0106">Calcium</keyword>
<dbReference type="PANTHER" id="PTHR43214:SF43">
    <property type="entry name" value="TWO-COMPONENT RESPONSE REGULATOR"/>
    <property type="match status" value="1"/>
</dbReference>
<evidence type="ECO:0000256" key="12">
    <source>
        <dbReference type="ARBA" id="ARBA00023163"/>
    </source>
</evidence>
<keyword evidence="8 14" id="KW-0902">Two-component regulatory system</keyword>
<keyword evidence="12 14" id="KW-0804">Transcription</keyword>
<dbReference type="InterPro" id="IPR011006">
    <property type="entry name" value="CheY-like_superfamily"/>
</dbReference>
<keyword evidence="9 14" id="KW-0805">Transcription regulation</keyword>
<gene>
    <name evidence="17" type="primary">spo0A</name>
    <name evidence="17" type="ORF">H8S34_12545</name>
</gene>
<dbReference type="PROSITE" id="PS50110">
    <property type="entry name" value="RESPONSE_REGULATORY"/>
    <property type="match status" value="1"/>
</dbReference>
<dbReference type="Gene3D" id="3.40.50.2300">
    <property type="match status" value="1"/>
</dbReference>
<dbReference type="SUPFAM" id="SSF46894">
    <property type="entry name" value="C-terminal effector domain of the bipartite response regulators"/>
    <property type="match status" value="1"/>
</dbReference>
<comment type="function">
    <text evidence="13 14">May play the central regulatory role in sporulation. It may be an element of the effector pathway responsible for the activation of sporulation genes in response to nutritional stress. Spo0A may act in concert with spo0H (a sigma factor) to control the expression of some genes that are critical to the sporulation process.</text>
</comment>
<dbReference type="InterPro" id="IPR036388">
    <property type="entry name" value="WH-like_DNA-bd_sf"/>
</dbReference>
<keyword evidence="3 14" id="KW-0963">Cytoplasm</keyword>
<dbReference type="SMART" id="SM00448">
    <property type="entry name" value="REC"/>
    <property type="match status" value="1"/>
</dbReference>
<comment type="caution">
    <text evidence="17">The sequence shown here is derived from an EMBL/GenBank/DDBJ whole genome shotgun (WGS) entry which is preliminary data.</text>
</comment>
<evidence type="ECO:0000256" key="14">
    <source>
        <dbReference type="PIRNR" id="PIRNR002937"/>
    </source>
</evidence>
<keyword evidence="14" id="KW-0479">Metal-binding</keyword>
<dbReference type="RefSeq" id="WP_186964153.1">
    <property type="nucleotide sequence ID" value="NZ_JACOPR010000008.1"/>
</dbReference>
<comment type="cofactor">
    <cofactor evidence="14">
        <name>Ca(2+)</name>
        <dbReference type="ChEBI" id="CHEBI:29108"/>
    </cofactor>
    <text evidence="14">Binds 1 Ca(2+) ion per subunit.</text>
</comment>
<dbReference type="Gene3D" id="1.10.10.10">
    <property type="entry name" value="Winged helix-like DNA-binding domain superfamily/Winged helix DNA-binding domain"/>
    <property type="match status" value="1"/>
</dbReference>
<keyword evidence="4 14" id="KW-0678">Repressor</keyword>
<dbReference type="Proteomes" id="UP000660021">
    <property type="component" value="Unassembled WGS sequence"/>
</dbReference>
<keyword evidence="5 15" id="KW-0597">Phosphoprotein</keyword>
<protein>
    <recommendedName>
        <fullName evidence="2 14">Stage 0 sporulation protein A homolog</fullName>
    </recommendedName>
</protein>
<evidence type="ECO:0000256" key="15">
    <source>
        <dbReference type="PROSITE-ProRule" id="PRU00169"/>
    </source>
</evidence>
<keyword evidence="10 14" id="KW-0238">DNA-binding</keyword>
<evidence type="ECO:0000256" key="13">
    <source>
        <dbReference type="ARBA" id="ARBA00024867"/>
    </source>
</evidence>
<organism evidence="17 18">
    <name type="scientific">Pseudoflavonifractor hominis</name>
    <dbReference type="NCBI Taxonomy" id="2763059"/>
    <lineage>
        <taxon>Bacteria</taxon>
        <taxon>Bacillati</taxon>
        <taxon>Bacillota</taxon>
        <taxon>Clostridia</taxon>
        <taxon>Eubacteriales</taxon>
        <taxon>Oscillospiraceae</taxon>
        <taxon>Pseudoflavonifractor</taxon>
    </lineage>
</organism>
<dbReference type="Pfam" id="PF00072">
    <property type="entry name" value="Response_reg"/>
    <property type="match status" value="1"/>
</dbReference>
<keyword evidence="7 14" id="KW-0749">Sporulation</keyword>
<dbReference type="SUPFAM" id="SSF52172">
    <property type="entry name" value="CheY-like"/>
    <property type="match status" value="1"/>
</dbReference>
<feature type="domain" description="Response regulatory" evidence="16">
    <location>
        <begin position="6"/>
        <end position="122"/>
    </location>
</feature>
<accession>A0ABR7HVX5</accession>
<dbReference type="EMBL" id="JACOPR010000008">
    <property type="protein sequence ID" value="MBC5731649.1"/>
    <property type="molecule type" value="Genomic_DNA"/>
</dbReference>
<evidence type="ECO:0000259" key="16">
    <source>
        <dbReference type="PROSITE" id="PS50110"/>
    </source>
</evidence>
<evidence type="ECO:0000256" key="7">
    <source>
        <dbReference type="ARBA" id="ARBA00022969"/>
    </source>
</evidence>
<evidence type="ECO:0000256" key="9">
    <source>
        <dbReference type="ARBA" id="ARBA00023015"/>
    </source>
</evidence>
<dbReference type="InterPro" id="IPR039420">
    <property type="entry name" value="WalR-like"/>
</dbReference>
<dbReference type="InterPro" id="IPR012052">
    <property type="entry name" value="Spore_0_A"/>
</dbReference>
<evidence type="ECO:0000256" key="3">
    <source>
        <dbReference type="ARBA" id="ARBA00022490"/>
    </source>
</evidence>
<dbReference type="PANTHER" id="PTHR43214">
    <property type="entry name" value="TWO-COMPONENT RESPONSE REGULATOR"/>
    <property type="match status" value="1"/>
</dbReference>
<evidence type="ECO:0000256" key="1">
    <source>
        <dbReference type="ARBA" id="ARBA00004496"/>
    </source>
</evidence>
<sequence>MENKKRILIADASNEFRKLLCDTIGGEPDLEVVGATGDGQETVRLVREKIPEVLVMDMVLQNEDGLEVLRSLRDLEIRPKILILSGFVRSNVAELAAAEGADYYLMKPCKMTTLLERLRQMSAPCAGNEGDGRRGEREQSLESVVTAIIHEIGVPAHIKGYQYLREAIIIAVEDMEVINAVTKILYPEVAKRFNTTASRVERAIRHAIEVAWDRGDLETLQKYFGYTVSNAKGKPTNSEFIAMIADRLQLQRKER</sequence>
<keyword evidence="11 14" id="KW-0010">Activator</keyword>
<feature type="modified residue" description="4-aspartylphosphate" evidence="15">
    <location>
        <position position="57"/>
    </location>
</feature>
<evidence type="ECO:0000256" key="2">
    <source>
        <dbReference type="ARBA" id="ARBA00018672"/>
    </source>
</evidence>
<evidence type="ECO:0000256" key="6">
    <source>
        <dbReference type="ARBA" id="ARBA00022837"/>
    </source>
</evidence>